<feature type="domain" description="AMP-dependent synthetase/ligase" evidence="4">
    <location>
        <begin position="18"/>
        <end position="388"/>
    </location>
</feature>
<proteinExistence type="predicted"/>
<accession>A0A2S5THD5</accession>
<gene>
    <name evidence="5" type="ORF">C3942_09370</name>
</gene>
<dbReference type="GO" id="GO:0004467">
    <property type="term" value="F:long-chain fatty acid-CoA ligase activity"/>
    <property type="evidence" value="ECO:0007669"/>
    <property type="project" value="UniProtKB-EC"/>
</dbReference>
<dbReference type="PROSITE" id="PS00455">
    <property type="entry name" value="AMP_BINDING"/>
    <property type="match status" value="1"/>
</dbReference>
<dbReference type="GO" id="GO:0005524">
    <property type="term" value="F:ATP binding"/>
    <property type="evidence" value="ECO:0007669"/>
    <property type="project" value="UniProtKB-KW"/>
</dbReference>
<dbReference type="AlphaFoldDB" id="A0A2S5THD5"/>
<evidence type="ECO:0000313" key="6">
    <source>
        <dbReference type="Proteomes" id="UP000238220"/>
    </source>
</evidence>
<dbReference type="PANTHER" id="PTHR43272:SF33">
    <property type="entry name" value="AMP-BINDING DOMAIN-CONTAINING PROTEIN-RELATED"/>
    <property type="match status" value="1"/>
</dbReference>
<organism evidence="5 6">
    <name type="scientific">Solimonas fluminis</name>
    <dbReference type="NCBI Taxonomy" id="2086571"/>
    <lineage>
        <taxon>Bacteria</taxon>
        <taxon>Pseudomonadati</taxon>
        <taxon>Pseudomonadota</taxon>
        <taxon>Gammaproteobacteria</taxon>
        <taxon>Nevskiales</taxon>
        <taxon>Nevskiaceae</taxon>
        <taxon>Solimonas</taxon>
    </lineage>
</organism>
<dbReference type="RefSeq" id="WP_104230116.1">
    <property type="nucleotide sequence ID" value="NZ_PSNW01000004.1"/>
</dbReference>
<dbReference type="Pfam" id="PF23562">
    <property type="entry name" value="AMP-binding_C_3"/>
    <property type="match status" value="1"/>
</dbReference>
<dbReference type="Gene3D" id="3.40.50.12780">
    <property type="entry name" value="N-terminal domain of ligase-like"/>
    <property type="match status" value="1"/>
</dbReference>
<dbReference type="GO" id="GO:0016020">
    <property type="term" value="C:membrane"/>
    <property type="evidence" value="ECO:0007669"/>
    <property type="project" value="TreeGrafter"/>
</dbReference>
<dbReference type="InterPro" id="IPR042099">
    <property type="entry name" value="ANL_N_sf"/>
</dbReference>
<protein>
    <submittedName>
        <fullName evidence="5">AMP-binding acetyl-CoA synthetase</fullName>
    </submittedName>
</protein>
<keyword evidence="2" id="KW-0067">ATP-binding</keyword>
<evidence type="ECO:0000256" key="1">
    <source>
        <dbReference type="ARBA" id="ARBA00022741"/>
    </source>
</evidence>
<dbReference type="InterPro" id="IPR000873">
    <property type="entry name" value="AMP-dep_synth/lig_dom"/>
</dbReference>
<evidence type="ECO:0000256" key="3">
    <source>
        <dbReference type="ARBA" id="ARBA00024484"/>
    </source>
</evidence>
<dbReference type="InterPro" id="IPR020459">
    <property type="entry name" value="AMP-binding"/>
</dbReference>
<name>A0A2S5THD5_9GAMM</name>
<evidence type="ECO:0000259" key="4">
    <source>
        <dbReference type="Pfam" id="PF00501"/>
    </source>
</evidence>
<dbReference type="EMBL" id="PSNW01000004">
    <property type="protein sequence ID" value="PPE74228.1"/>
    <property type="molecule type" value="Genomic_DNA"/>
</dbReference>
<dbReference type="SUPFAM" id="SSF56801">
    <property type="entry name" value="Acetyl-CoA synthetase-like"/>
    <property type="match status" value="1"/>
</dbReference>
<evidence type="ECO:0000313" key="5">
    <source>
        <dbReference type="EMBL" id="PPE74228.1"/>
    </source>
</evidence>
<dbReference type="PRINTS" id="PR00154">
    <property type="entry name" value="AMPBINDING"/>
</dbReference>
<dbReference type="Proteomes" id="UP000238220">
    <property type="component" value="Unassembled WGS sequence"/>
</dbReference>
<dbReference type="PANTHER" id="PTHR43272">
    <property type="entry name" value="LONG-CHAIN-FATTY-ACID--COA LIGASE"/>
    <property type="match status" value="1"/>
</dbReference>
<dbReference type="InterPro" id="IPR020845">
    <property type="entry name" value="AMP-binding_CS"/>
</dbReference>
<dbReference type="OrthoDB" id="9803968at2"/>
<sequence length="558" mass="62278">MATVDAGNLPLQRIWHWERARANHRFLVQPMGGGQLREYSWWQAVDEARRVAAWLQAQGHEPGSRIAIMSKNCAHWIMADFAIWMAGYVSVPLYPTLTAQSVRQVLEHSGACAVFAGKLDAWDQMLRGVPDGVQRISFPYSPPNDFPAWDDIVARTAPLEGRPVRAADDLATIMYTSGTTGSPKGVMHSFATLGWMGEMAARSNGITADDRMLSYLPLSHAAERSAVQMPAIQTGMPLYFGESLDTFLADLRRARPTVFISVPRLWVKFQQGVSARLPEKRLRRLLRLPLLARAVRRKVLAQLGLDSVRMAGSGAAPLPEGSMNWYRALGLELLEGYGMTEFFGLTHMCRPGQVRVGYVGQVMEGVECRLSREGEVLVRSPGNTLGYYRDEERTRELFTDDGYIRTGDKGVIDEQGRLRITGRVKELFKTAKGKFVAPAPIENRLTEFADVEACCVTGGAYQGQPCALLMLSPEARRRSADAQVRAQMTRALSAHLEQVNAGLDDHEQLDFVTVVSEEWNIGNGFLTPTLKIKRNVIEEVYGPRLDGWYARRQPVVWQ</sequence>
<keyword evidence="1" id="KW-0547">Nucleotide-binding</keyword>
<dbReference type="InterPro" id="IPR045851">
    <property type="entry name" value="AMP-bd_C_sf"/>
</dbReference>
<reference evidence="5 6" key="1">
    <citation type="submission" date="2018-02" db="EMBL/GenBank/DDBJ databases">
        <title>Genome sequencing of Solimonas sp. HR-BB.</title>
        <authorList>
            <person name="Lee Y."/>
            <person name="Jeon C.O."/>
        </authorList>
    </citation>
    <scope>NUCLEOTIDE SEQUENCE [LARGE SCALE GENOMIC DNA]</scope>
    <source>
        <strain evidence="5 6">HR-BB</strain>
    </source>
</reference>
<keyword evidence="6" id="KW-1185">Reference proteome</keyword>
<evidence type="ECO:0000256" key="2">
    <source>
        <dbReference type="ARBA" id="ARBA00022840"/>
    </source>
</evidence>
<dbReference type="Gene3D" id="3.30.300.30">
    <property type="match status" value="1"/>
</dbReference>
<comment type="catalytic activity">
    <reaction evidence="3">
        <text>a long-chain fatty acid + ATP + CoA = a long-chain fatty acyl-CoA + AMP + diphosphate</text>
        <dbReference type="Rhea" id="RHEA:15421"/>
        <dbReference type="ChEBI" id="CHEBI:30616"/>
        <dbReference type="ChEBI" id="CHEBI:33019"/>
        <dbReference type="ChEBI" id="CHEBI:57287"/>
        <dbReference type="ChEBI" id="CHEBI:57560"/>
        <dbReference type="ChEBI" id="CHEBI:83139"/>
        <dbReference type="ChEBI" id="CHEBI:456215"/>
        <dbReference type="EC" id="6.2.1.3"/>
    </reaction>
    <physiologicalReaction direction="left-to-right" evidence="3">
        <dbReference type="Rhea" id="RHEA:15422"/>
    </physiologicalReaction>
</comment>
<comment type="caution">
    <text evidence="5">The sequence shown here is derived from an EMBL/GenBank/DDBJ whole genome shotgun (WGS) entry which is preliminary data.</text>
</comment>
<dbReference type="Pfam" id="PF00501">
    <property type="entry name" value="AMP-binding"/>
    <property type="match status" value="1"/>
</dbReference>